<evidence type="ECO:0000313" key="5">
    <source>
        <dbReference type="Proteomes" id="UP000242875"/>
    </source>
</evidence>
<dbReference type="InterPro" id="IPR020904">
    <property type="entry name" value="Sc_DH/Rdtase_CS"/>
</dbReference>
<dbReference type="PROSITE" id="PS00061">
    <property type="entry name" value="ADH_SHORT"/>
    <property type="match status" value="1"/>
</dbReference>
<dbReference type="SUPFAM" id="SSF51735">
    <property type="entry name" value="NAD(P)-binding Rossmann-fold domains"/>
    <property type="match status" value="1"/>
</dbReference>
<keyword evidence="3" id="KW-0560">Oxidoreductase</keyword>
<name>A0A261XWL5_9FUNG</name>
<evidence type="ECO:0008006" key="6">
    <source>
        <dbReference type="Google" id="ProtNLM"/>
    </source>
</evidence>
<comment type="similarity">
    <text evidence="1">Belongs to the short-chain dehydrogenases/reductases (SDR) family.</text>
</comment>
<dbReference type="PANTHER" id="PTHR43008:SF14">
    <property type="entry name" value="DEHYDROGENASE ARBD, PUTATIVE-RELATED"/>
    <property type="match status" value="1"/>
</dbReference>
<dbReference type="PRINTS" id="PR00080">
    <property type="entry name" value="SDRFAMILY"/>
</dbReference>
<dbReference type="GO" id="GO:0050085">
    <property type="term" value="F:mannitol 2-dehydrogenase (NADP+) activity"/>
    <property type="evidence" value="ECO:0007669"/>
    <property type="project" value="UniProtKB-ARBA"/>
</dbReference>
<reference evidence="4 5" key="1">
    <citation type="journal article" date="2017" name="Mycologia">
        <title>Bifiguratus adelaidae, gen. et sp. nov., a new member of Mucoromycotina in endophytic and soil-dwelling habitats.</title>
        <authorList>
            <person name="Torres-Cruz T.J."/>
            <person name="Billingsley Tobias T.L."/>
            <person name="Almatruk M."/>
            <person name="Hesse C."/>
            <person name="Kuske C.R."/>
            <person name="Desiro A."/>
            <person name="Benucci G.M."/>
            <person name="Bonito G."/>
            <person name="Stajich J.E."/>
            <person name="Dunlap C."/>
            <person name="Arnold A.E."/>
            <person name="Porras-Alfaro A."/>
        </authorList>
    </citation>
    <scope>NUCLEOTIDE SEQUENCE [LARGE SCALE GENOMIC DNA]</scope>
    <source>
        <strain evidence="4 5">AZ0501</strain>
    </source>
</reference>
<dbReference type="Gene3D" id="3.40.50.720">
    <property type="entry name" value="NAD(P)-binding Rossmann-like Domain"/>
    <property type="match status" value="1"/>
</dbReference>
<dbReference type="GO" id="GO:0044281">
    <property type="term" value="P:small molecule metabolic process"/>
    <property type="evidence" value="ECO:0007669"/>
    <property type="project" value="UniProtKB-ARBA"/>
</dbReference>
<dbReference type="PANTHER" id="PTHR43008">
    <property type="entry name" value="BENZIL REDUCTASE"/>
    <property type="match status" value="1"/>
</dbReference>
<protein>
    <recommendedName>
        <fullName evidence="6">D-arabinitol 2-dehydrogenase [ribulose-forming]</fullName>
    </recommendedName>
</protein>
<accession>A0A261XWL5</accession>
<gene>
    <name evidence="4" type="ORF">BZG36_04666</name>
</gene>
<sequence>MATAPQGILAQFDLRGKTAVVTGGARGLGFEMMKTCAELGANCACVDLLASVGQGSCQLLASTYGIKATSWGCDVTSDVQVAEVFGKIMAEHGSIDILITSAGICHNVPAVEYPVKNFNRVMDINITGSFLCAQAAAKYMIEAGKGGSIVFVASMSAHIVNHPQPQAAYNASKAGVIQLGKSLACEWAQYKIRVNSISPGYMETDLTKDILEKAGEEGRKLRATWEGSAPMKRMGQPAELGGVIAFLASNASSFVTGTDILVDGGYTAL</sequence>
<dbReference type="EMBL" id="MVBO01000128">
    <property type="protein sequence ID" value="OZJ02742.1"/>
    <property type="molecule type" value="Genomic_DNA"/>
</dbReference>
<dbReference type="AlphaFoldDB" id="A0A261XWL5"/>
<evidence type="ECO:0000313" key="4">
    <source>
        <dbReference type="EMBL" id="OZJ02742.1"/>
    </source>
</evidence>
<dbReference type="InterPro" id="IPR036291">
    <property type="entry name" value="NAD(P)-bd_dom_sf"/>
</dbReference>
<dbReference type="InterPro" id="IPR002347">
    <property type="entry name" value="SDR_fam"/>
</dbReference>
<comment type="caution">
    <text evidence="4">The sequence shown here is derived from an EMBL/GenBank/DDBJ whole genome shotgun (WGS) entry which is preliminary data.</text>
</comment>
<dbReference type="Pfam" id="PF13561">
    <property type="entry name" value="adh_short_C2"/>
    <property type="match status" value="1"/>
</dbReference>
<dbReference type="PRINTS" id="PR00081">
    <property type="entry name" value="GDHRDH"/>
</dbReference>
<keyword evidence="5" id="KW-1185">Reference proteome</keyword>
<dbReference type="GO" id="GO:0005975">
    <property type="term" value="P:carbohydrate metabolic process"/>
    <property type="evidence" value="ECO:0007669"/>
    <property type="project" value="UniProtKB-ARBA"/>
</dbReference>
<evidence type="ECO:0000256" key="1">
    <source>
        <dbReference type="ARBA" id="ARBA00006484"/>
    </source>
</evidence>
<dbReference type="Proteomes" id="UP000242875">
    <property type="component" value="Unassembled WGS sequence"/>
</dbReference>
<dbReference type="FunFam" id="3.40.50.720:FF:000090">
    <property type="entry name" value="NADP-dependent mannitol dehydrogenase"/>
    <property type="match status" value="1"/>
</dbReference>
<evidence type="ECO:0000256" key="3">
    <source>
        <dbReference type="ARBA" id="ARBA00023002"/>
    </source>
</evidence>
<organism evidence="4 5">
    <name type="scientific">Bifiguratus adelaidae</name>
    <dbReference type="NCBI Taxonomy" id="1938954"/>
    <lineage>
        <taxon>Eukaryota</taxon>
        <taxon>Fungi</taxon>
        <taxon>Fungi incertae sedis</taxon>
        <taxon>Mucoromycota</taxon>
        <taxon>Mucoromycotina</taxon>
        <taxon>Endogonomycetes</taxon>
        <taxon>Endogonales</taxon>
        <taxon>Endogonales incertae sedis</taxon>
        <taxon>Bifiguratus</taxon>
    </lineage>
</organism>
<keyword evidence="2" id="KW-0521">NADP</keyword>
<dbReference type="GO" id="GO:0050664">
    <property type="term" value="F:oxidoreductase activity, acting on NAD(P)H, oxygen as acceptor"/>
    <property type="evidence" value="ECO:0007669"/>
    <property type="project" value="TreeGrafter"/>
</dbReference>
<proteinExistence type="inferred from homology"/>
<evidence type="ECO:0000256" key="2">
    <source>
        <dbReference type="ARBA" id="ARBA00022857"/>
    </source>
</evidence>
<dbReference type="OrthoDB" id="417891at2759"/>